<evidence type="ECO:0008006" key="3">
    <source>
        <dbReference type="Google" id="ProtNLM"/>
    </source>
</evidence>
<protein>
    <recommendedName>
        <fullName evidence="3">Gag-pol polyprotein</fullName>
    </recommendedName>
</protein>
<name>A0AAF0PMP5_SOLVR</name>
<dbReference type="InterPro" id="IPR032567">
    <property type="entry name" value="RTL1-rel"/>
</dbReference>
<dbReference type="Pfam" id="PF08284">
    <property type="entry name" value="RVP_2"/>
    <property type="match status" value="1"/>
</dbReference>
<dbReference type="Proteomes" id="UP001234989">
    <property type="component" value="Chromosome 1"/>
</dbReference>
<dbReference type="PANTHER" id="PTHR15503:SF45">
    <property type="entry name" value="RNA-DIRECTED DNA POLYMERASE HOMOLOG"/>
    <property type="match status" value="1"/>
</dbReference>
<dbReference type="InterPro" id="IPR021109">
    <property type="entry name" value="Peptidase_aspartic_dom_sf"/>
</dbReference>
<dbReference type="Gene3D" id="2.40.70.10">
    <property type="entry name" value="Acid Proteases"/>
    <property type="match status" value="1"/>
</dbReference>
<organism evidence="1 2">
    <name type="scientific">Solanum verrucosum</name>
    <dbReference type="NCBI Taxonomy" id="315347"/>
    <lineage>
        <taxon>Eukaryota</taxon>
        <taxon>Viridiplantae</taxon>
        <taxon>Streptophyta</taxon>
        <taxon>Embryophyta</taxon>
        <taxon>Tracheophyta</taxon>
        <taxon>Spermatophyta</taxon>
        <taxon>Magnoliopsida</taxon>
        <taxon>eudicotyledons</taxon>
        <taxon>Gunneridae</taxon>
        <taxon>Pentapetalae</taxon>
        <taxon>asterids</taxon>
        <taxon>lamiids</taxon>
        <taxon>Solanales</taxon>
        <taxon>Solanaceae</taxon>
        <taxon>Solanoideae</taxon>
        <taxon>Solaneae</taxon>
        <taxon>Solanum</taxon>
    </lineage>
</organism>
<evidence type="ECO:0000313" key="2">
    <source>
        <dbReference type="Proteomes" id="UP001234989"/>
    </source>
</evidence>
<reference evidence="1" key="1">
    <citation type="submission" date="2023-08" db="EMBL/GenBank/DDBJ databases">
        <title>A de novo genome assembly of Solanum verrucosum Schlechtendal, a Mexican diploid species geographically isolated from the other diploid A-genome species in potato relatives.</title>
        <authorList>
            <person name="Hosaka K."/>
        </authorList>
    </citation>
    <scope>NUCLEOTIDE SEQUENCE</scope>
    <source>
        <tissue evidence="1">Young leaves</tissue>
    </source>
</reference>
<dbReference type="AlphaFoldDB" id="A0AAF0PMP5"/>
<keyword evidence="2" id="KW-1185">Reference proteome</keyword>
<evidence type="ECO:0000313" key="1">
    <source>
        <dbReference type="EMBL" id="WMV07799.1"/>
    </source>
</evidence>
<accession>A0AAF0PMP5</accession>
<dbReference type="CDD" id="cd00303">
    <property type="entry name" value="retropepsin_like"/>
    <property type="match status" value="1"/>
</dbReference>
<dbReference type="EMBL" id="CP133612">
    <property type="protein sequence ID" value="WMV07799.1"/>
    <property type="molecule type" value="Genomic_DNA"/>
</dbReference>
<proteinExistence type="predicted"/>
<dbReference type="PANTHER" id="PTHR15503">
    <property type="entry name" value="LDOC1 RELATED"/>
    <property type="match status" value="1"/>
</dbReference>
<sequence length="364" mass="41188">MANFGVTGQRREGNGMEVRVWVVCSVFWSIWRSQNVGSSSKGRDDGLKLLAGEKVMNGDGDMAPRRAYVRRNAGENVEPEVHQVLIEPLAEQVTHAKFQASFQVLDQYMMTQANREVVAPMNPNMGSSNALISKFNKDMVPNPKPQGVCDNRYYIPICQRCGKCDSRKCLVDMDSCFGCGKSGHKVMDSPPQDSKDHEGFINLMTSMLKVFHFDVYASLHLSATLLFVTPYVAMRFDVGLKILSNPFHVSTPVGDSIVAKRVYRNCPIYVARRATYVDLVEFDTLDFDIILKMDWLYSCYASLDCRNRLITFKVPNKPIMSWGKGNYVLKGQSISCLKSRKMISKGCIHHLVWDRDIDFETPTF</sequence>
<gene>
    <name evidence="1" type="ORF">MTR67_001184</name>
</gene>